<name>A0A9D4JT82_DREPO</name>
<keyword evidence="2" id="KW-1185">Reference proteome</keyword>
<dbReference type="EMBL" id="JAIWYP010000005">
    <property type="protein sequence ID" value="KAH3819292.1"/>
    <property type="molecule type" value="Genomic_DNA"/>
</dbReference>
<sequence>MIELGEYLLTSNRTTKTLVLYSMSLEEILRRVFTKDENGIFGTVKDMAKTSPSRFAVLMSNGNLWIMELNKDPLEFRLVVKLPLAENSSSICYQQNYIFAAVTRFARTSYIQQTLIEGEEHGPTSEKSSKRKYKHSLLCKSIRVLTVDPDFVMYVCDKKRKLLYIFGKDTFSDSLMTSEETTHRYRVMDIARSAEGETYMATDSSDGVVVLHKNREWTFNNFLPK</sequence>
<dbReference type="InterPro" id="IPR036322">
    <property type="entry name" value="WD40_repeat_dom_sf"/>
</dbReference>
<comment type="caution">
    <text evidence="1">The sequence shown here is derived from an EMBL/GenBank/DDBJ whole genome shotgun (WGS) entry which is preliminary data.</text>
</comment>
<proteinExistence type="predicted"/>
<dbReference type="AlphaFoldDB" id="A0A9D4JT82"/>
<accession>A0A9D4JT82</accession>
<organism evidence="1 2">
    <name type="scientific">Dreissena polymorpha</name>
    <name type="common">Zebra mussel</name>
    <name type="synonym">Mytilus polymorpha</name>
    <dbReference type="NCBI Taxonomy" id="45954"/>
    <lineage>
        <taxon>Eukaryota</taxon>
        <taxon>Metazoa</taxon>
        <taxon>Spiralia</taxon>
        <taxon>Lophotrochozoa</taxon>
        <taxon>Mollusca</taxon>
        <taxon>Bivalvia</taxon>
        <taxon>Autobranchia</taxon>
        <taxon>Heteroconchia</taxon>
        <taxon>Euheterodonta</taxon>
        <taxon>Imparidentia</taxon>
        <taxon>Neoheterodontei</taxon>
        <taxon>Myida</taxon>
        <taxon>Dreissenoidea</taxon>
        <taxon>Dreissenidae</taxon>
        <taxon>Dreissena</taxon>
    </lineage>
</organism>
<evidence type="ECO:0000313" key="2">
    <source>
        <dbReference type="Proteomes" id="UP000828390"/>
    </source>
</evidence>
<reference evidence="1" key="1">
    <citation type="journal article" date="2019" name="bioRxiv">
        <title>The Genome of the Zebra Mussel, Dreissena polymorpha: A Resource for Invasive Species Research.</title>
        <authorList>
            <person name="McCartney M.A."/>
            <person name="Auch B."/>
            <person name="Kono T."/>
            <person name="Mallez S."/>
            <person name="Zhang Y."/>
            <person name="Obille A."/>
            <person name="Becker A."/>
            <person name="Abrahante J.E."/>
            <person name="Garbe J."/>
            <person name="Badalamenti J.P."/>
            <person name="Herman A."/>
            <person name="Mangelson H."/>
            <person name="Liachko I."/>
            <person name="Sullivan S."/>
            <person name="Sone E.D."/>
            <person name="Koren S."/>
            <person name="Silverstein K.A.T."/>
            <person name="Beckman K.B."/>
            <person name="Gohl D.M."/>
        </authorList>
    </citation>
    <scope>NUCLEOTIDE SEQUENCE</scope>
    <source>
        <strain evidence="1">Duluth1</strain>
        <tissue evidence="1">Whole animal</tissue>
    </source>
</reference>
<gene>
    <name evidence="1" type="ORF">DPMN_121026</name>
</gene>
<dbReference type="SUPFAM" id="SSF50978">
    <property type="entry name" value="WD40 repeat-like"/>
    <property type="match status" value="1"/>
</dbReference>
<evidence type="ECO:0000313" key="1">
    <source>
        <dbReference type="EMBL" id="KAH3819292.1"/>
    </source>
</evidence>
<reference evidence="1" key="2">
    <citation type="submission" date="2020-11" db="EMBL/GenBank/DDBJ databases">
        <authorList>
            <person name="McCartney M.A."/>
            <person name="Auch B."/>
            <person name="Kono T."/>
            <person name="Mallez S."/>
            <person name="Becker A."/>
            <person name="Gohl D.M."/>
            <person name="Silverstein K.A.T."/>
            <person name="Koren S."/>
            <person name="Bechman K.B."/>
            <person name="Herman A."/>
            <person name="Abrahante J.E."/>
            <person name="Garbe J."/>
        </authorList>
    </citation>
    <scope>NUCLEOTIDE SEQUENCE</scope>
    <source>
        <strain evidence="1">Duluth1</strain>
        <tissue evidence="1">Whole animal</tissue>
    </source>
</reference>
<protein>
    <submittedName>
        <fullName evidence="1">Uncharacterized protein</fullName>
    </submittedName>
</protein>
<dbReference type="Proteomes" id="UP000828390">
    <property type="component" value="Unassembled WGS sequence"/>
</dbReference>